<evidence type="ECO:0000313" key="3">
    <source>
        <dbReference type="Proteomes" id="UP000747399"/>
    </source>
</evidence>
<reference evidence="2" key="1">
    <citation type="journal article" date="2021" name="Proc. Natl. Acad. Sci. U.S.A.">
        <title>Three genomes in the algal genus Volvox reveal the fate of a haploid sex-determining region after a transition to homothallism.</title>
        <authorList>
            <person name="Yamamoto K."/>
            <person name="Hamaji T."/>
            <person name="Kawai-Toyooka H."/>
            <person name="Matsuzaki R."/>
            <person name="Takahashi F."/>
            <person name="Nishimura Y."/>
            <person name="Kawachi M."/>
            <person name="Noguchi H."/>
            <person name="Minakuchi Y."/>
            <person name="Umen J.G."/>
            <person name="Toyoda A."/>
            <person name="Nozaki H."/>
        </authorList>
    </citation>
    <scope>NUCLEOTIDE SEQUENCE</scope>
    <source>
        <strain evidence="2">NIES-3780</strain>
    </source>
</reference>
<dbReference type="Proteomes" id="UP000747399">
    <property type="component" value="Unassembled WGS sequence"/>
</dbReference>
<keyword evidence="3" id="KW-1185">Reference proteome</keyword>
<organism evidence="2 3">
    <name type="scientific">Volvox africanus</name>
    <dbReference type="NCBI Taxonomy" id="51714"/>
    <lineage>
        <taxon>Eukaryota</taxon>
        <taxon>Viridiplantae</taxon>
        <taxon>Chlorophyta</taxon>
        <taxon>core chlorophytes</taxon>
        <taxon>Chlorophyceae</taxon>
        <taxon>CS clade</taxon>
        <taxon>Chlamydomonadales</taxon>
        <taxon>Volvocaceae</taxon>
        <taxon>Volvox</taxon>
    </lineage>
</organism>
<dbReference type="EMBL" id="BNCO01000034">
    <property type="protein sequence ID" value="GIL59244.1"/>
    <property type="molecule type" value="Genomic_DNA"/>
</dbReference>
<feature type="compositionally biased region" description="Low complexity" evidence="1">
    <location>
        <begin position="76"/>
        <end position="87"/>
    </location>
</feature>
<accession>A0A8J4BDR6</accession>
<feature type="compositionally biased region" description="Pro residues" evidence="1">
    <location>
        <begin position="42"/>
        <end position="54"/>
    </location>
</feature>
<feature type="region of interest" description="Disordered" evidence="1">
    <location>
        <begin position="18"/>
        <end position="111"/>
    </location>
</feature>
<evidence type="ECO:0000313" key="2">
    <source>
        <dbReference type="EMBL" id="GIL59244.1"/>
    </source>
</evidence>
<feature type="compositionally biased region" description="Low complexity" evidence="1">
    <location>
        <begin position="95"/>
        <end position="108"/>
    </location>
</feature>
<proteinExistence type="predicted"/>
<evidence type="ECO:0000256" key="1">
    <source>
        <dbReference type="SAM" id="MobiDB-lite"/>
    </source>
</evidence>
<name>A0A8J4BDR6_9CHLO</name>
<feature type="region of interest" description="Disordered" evidence="1">
    <location>
        <begin position="152"/>
        <end position="174"/>
    </location>
</feature>
<gene>
    <name evidence="2" type="ORF">Vafri_13876</name>
</gene>
<sequence length="174" mass="19318">LKVRVSSISSHVAFHPGWSSCQQQQQQGANPTADLFSQPSLQPLPPQMLPPPPMTQLHGQPQQQQQQLDLRRSQRQEQQQQLCQQQDQQRHHLQAPRSSPPSGQQQQQRMLGPAAVRLPLATQLPGYQVTWLPLPVTHLTIPSPAAPMAPPLVDSSGSPLSPCRKRSRVMGAHF</sequence>
<comment type="caution">
    <text evidence="2">The sequence shown here is derived from an EMBL/GenBank/DDBJ whole genome shotgun (WGS) entry which is preliminary data.</text>
</comment>
<feature type="non-terminal residue" evidence="2">
    <location>
        <position position="1"/>
    </location>
</feature>
<protein>
    <submittedName>
        <fullName evidence="2">Uncharacterized protein</fullName>
    </submittedName>
</protein>
<feature type="compositionally biased region" description="Low complexity" evidence="1">
    <location>
        <begin position="55"/>
        <end position="68"/>
    </location>
</feature>
<dbReference type="AlphaFoldDB" id="A0A8J4BDR6"/>